<name>A0ABX1IY66_9PSEU</name>
<sequence length="133" mass="13691">MLAVSWTTVRLFLHVLAATIWVGGQLTLAALVPALRGLGAQVTATAARRFNQVAWPAFAVLVGTGVWNIVAEADKDTGHYRDTLIAKLAVVAISGLTAFLHARARSTAGLAVFGALTGVSALAALFLGVLLAG</sequence>
<reference evidence="2 3" key="1">
    <citation type="submission" date="2020-04" db="EMBL/GenBank/DDBJ databases">
        <title>Novel species.</title>
        <authorList>
            <person name="Teo W.F.A."/>
            <person name="Lipun K."/>
            <person name="Srisuk N."/>
            <person name="Duangmal K."/>
        </authorList>
    </citation>
    <scope>NUCLEOTIDE SEQUENCE [LARGE SCALE GENOMIC DNA]</scope>
    <source>
        <strain evidence="2 3">K13G38</strain>
    </source>
</reference>
<evidence type="ECO:0000313" key="3">
    <source>
        <dbReference type="Proteomes" id="UP000715441"/>
    </source>
</evidence>
<keyword evidence="1" id="KW-0812">Transmembrane</keyword>
<feature type="transmembrane region" description="Helical" evidence="1">
    <location>
        <begin position="108"/>
        <end position="132"/>
    </location>
</feature>
<evidence type="ECO:0000313" key="2">
    <source>
        <dbReference type="EMBL" id="NKQ52437.1"/>
    </source>
</evidence>
<keyword evidence="1" id="KW-1133">Transmembrane helix</keyword>
<evidence type="ECO:0000256" key="1">
    <source>
        <dbReference type="SAM" id="Phobius"/>
    </source>
</evidence>
<organism evidence="2 3">
    <name type="scientific">Amycolatopsis acididurans</name>
    <dbReference type="NCBI Taxonomy" id="2724524"/>
    <lineage>
        <taxon>Bacteria</taxon>
        <taxon>Bacillati</taxon>
        <taxon>Actinomycetota</taxon>
        <taxon>Actinomycetes</taxon>
        <taxon>Pseudonocardiales</taxon>
        <taxon>Pseudonocardiaceae</taxon>
        <taxon>Amycolatopsis</taxon>
    </lineage>
</organism>
<evidence type="ECO:0008006" key="4">
    <source>
        <dbReference type="Google" id="ProtNLM"/>
    </source>
</evidence>
<dbReference type="EMBL" id="JAAXLS010000002">
    <property type="protein sequence ID" value="NKQ52437.1"/>
    <property type="molecule type" value="Genomic_DNA"/>
</dbReference>
<gene>
    <name evidence="2" type="ORF">HFP15_06050</name>
</gene>
<dbReference type="Proteomes" id="UP000715441">
    <property type="component" value="Unassembled WGS sequence"/>
</dbReference>
<comment type="caution">
    <text evidence="2">The sequence shown here is derived from an EMBL/GenBank/DDBJ whole genome shotgun (WGS) entry which is preliminary data.</text>
</comment>
<dbReference type="RefSeq" id="WP_168512259.1">
    <property type="nucleotide sequence ID" value="NZ_JAAXLS010000002.1"/>
</dbReference>
<feature type="transmembrane region" description="Helical" evidence="1">
    <location>
        <begin position="53"/>
        <end position="71"/>
    </location>
</feature>
<keyword evidence="3" id="KW-1185">Reference proteome</keyword>
<proteinExistence type="predicted"/>
<feature type="transmembrane region" description="Helical" evidence="1">
    <location>
        <begin position="83"/>
        <end position="102"/>
    </location>
</feature>
<protein>
    <recommendedName>
        <fullName evidence="4">Copper resistance protein D domain-containing protein</fullName>
    </recommendedName>
</protein>
<accession>A0ABX1IY66</accession>
<keyword evidence="1" id="KW-0472">Membrane</keyword>